<evidence type="ECO:0000259" key="2">
    <source>
        <dbReference type="Pfam" id="PF20434"/>
    </source>
</evidence>
<dbReference type="InterPro" id="IPR050300">
    <property type="entry name" value="GDXG_lipolytic_enzyme"/>
</dbReference>
<evidence type="ECO:0000256" key="1">
    <source>
        <dbReference type="ARBA" id="ARBA00022801"/>
    </source>
</evidence>
<dbReference type="InterPro" id="IPR049492">
    <property type="entry name" value="BD-FAE-like_dom"/>
</dbReference>
<evidence type="ECO:0000313" key="4">
    <source>
        <dbReference type="Proteomes" id="UP000464178"/>
    </source>
</evidence>
<protein>
    <recommendedName>
        <fullName evidence="2">BD-FAE-like domain-containing protein</fullName>
    </recommendedName>
</protein>
<dbReference type="KEGG" id="gms:SOIL9_12300"/>
<dbReference type="GO" id="GO:0016787">
    <property type="term" value="F:hydrolase activity"/>
    <property type="evidence" value="ECO:0007669"/>
    <property type="project" value="UniProtKB-KW"/>
</dbReference>
<reference evidence="3 4" key="1">
    <citation type="submission" date="2019-05" db="EMBL/GenBank/DDBJ databases">
        <authorList>
            <consortium name="Science for Life Laboratories"/>
        </authorList>
    </citation>
    <scope>NUCLEOTIDE SEQUENCE [LARGE SCALE GENOMIC DNA]</scope>
    <source>
        <strain evidence="3">Soil9</strain>
    </source>
</reference>
<dbReference type="Pfam" id="PF20434">
    <property type="entry name" value="BD-FAE"/>
    <property type="match status" value="1"/>
</dbReference>
<accession>A0A6P2D8K7</accession>
<dbReference type="EMBL" id="LR593886">
    <property type="protein sequence ID" value="VTR96484.1"/>
    <property type="molecule type" value="Genomic_DNA"/>
</dbReference>
<dbReference type="RefSeq" id="WP_162670764.1">
    <property type="nucleotide sequence ID" value="NZ_LR593886.1"/>
</dbReference>
<gene>
    <name evidence="3" type="ORF">SOIL9_12300</name>
</gene>
<keyword evidence="1 3" id="KW-0378">Hydrolase</keyword>
<dbReference type="PANTHER" id="PTHR48081">
    <property type="entry name" value="AB HYDROLASE SUPERFAMILY PROTEIN C4A8.06C"/>
    <property type="match status" value="1"/>
</dbReference>
<dbReference type="AlphaFoldDB" id="A0A6P2D8K7"/>
<keyword evidence="4" id="KW-1185">Reference proteome</keyword>
<organism evidence="3 4">
    <name type="scientific">Gemmata massiliana</name>
    <dbReference type="NCBI Taxonomy" id="1210884"/>
    <lineage>
        <taxon>Bacteria</taxon>
        <taxon>Pseudomonadati</taxon>
        <taxon>Planctomycetota</taxon>
        <taxon>Planctomycetia</taxon>
        <taxon>Gemmatales</taxon>
        <taxon>Gemmataceae</taxon>
        <taxon>Gemmata</taxon>
    </lineage>
</organism>
<sequence length="289" mass="31535">MTRRRRVVLIASAVALVALVVWLLLPSNEGGIVFAAPGGTPLTLDLDYPSGPGPHPVVLFAPHRGDWGRSFKRDDRCRILVDNLTRNGFAVATMHYRLVGEYRFPSQIEDGKAAVRWLRANGAQHGLKTDRIGAVGVSAGGYGVCMLGTTGPSDGFDTPGEDPAASRVQAVVALGAPVDWTAPIWSKMVERQYLRPYLGKTYSEDPDLYTRASPGTYATADDPPFLLIHSVDDQLIPIAQAHAFAVKLRRANVPVEIVEETGAEHVWGGERLEKTLTTVVQFLDRTLRR</sequence>
<dbReference type="PANTHER" id="PTHR48081:SF13">
    <property type="entry name" value="ALPHA_BETA HYDROLASE"/>
    <property type="match status" value="1"/>
</dbReference>
<feature type="domain" description="BD-FAE-like" evidence="2">
    <location>
        <begin position="45"/>
        <end position="248"/>
    </location>
</feature>
<dbReference type="SUPFAM" id="SSF53474">
    <property type="entry name" value="alpha/beta-Hydrolases"/>
    <property type="match status" value="1"/>
</dbReference>
<evidence type="ECO:0000313" key="3">
    <source>
        <dbReference type="EMBL" id="VTR96484.1"/>
    </source>
</evidence>
<proteinExistence type="predicted"/>
<dbReference type="Gene3D" id="3.40.50.1820">
    <property type="entry name" value="alpha/beta hydrolase"/>
    <property type="match status" value="1"/>
</dbReference>
<name>A0A6P2D8K7_9BACT</name>
<dbReference type="InterPro" id="IPR029058">
    <property type="entry name" value="AB_hydrolase_fold"/>
</dbReference>
<dbReference type="Proteomes" id="UP000464178">
    <property type="component" value="Chromosome"/>
</dbReference>